<evidence type="ECO:0000313" key="1">
    <source>
        <dbReference type="EMBL" id="GCE09833.1"/>
    </source>
</evidence>
<dbReference type="OrthoDB" id="7946528at2"/>
<proteinExistence type="predicted"/>
<reference evidence="2" key="1">
    <citation type="submission" date="2018-12" db="EMBL/GenBank/DDBJ databases">
        <title>Tengunoibacter tsumagoiensis gen. nov., sp. nov., Dictyobacter kobayashii sp. nov., D. alpinus sp. nov., and D. joshuensis sp. nov. and description of Dictyobacteraceae fam. nov. within the order Ktedonobacterales isolated from Tengu-no-mugimeshi.</title>
        <authorList>
            <person name="Wang C.M."/>
            <person name="Zheng Y."/>
            <person name="Sakai Y."/>
            <person name="Toyoda A."/>
            <person name="Minakuchi Y."/>
            <person name="Abe K."/>
            <person name="Yokota A."/>
            <person name="Yabe S."/>
        </authorList>
    </citation>
    <scope>NUCLEOTIDE SEQUENCE [LARGE SCALE GENOMIC DNA]</scope>
    <source>
        <strain evidence="2">S-27</strain>
    </source>
</reference>
<accession>A0A401ZSJ7</accession>
<evidence type="ECO:0000313" key="2">
    <source>
        <dbReference type="Proteomes" id="UP000287224"/>
    </source>
</evidence>
<dbReference type="RefSeq" id="WP_126602612.1">
    <property type="nucleotide sequence ID" value="NZ_BIFQ01000002.1"/>
</dbReference>
<comment type="caution">
    <text evidence="1">The sequence shown here is derived from an EMBL/GenBank/DDBJ whole genome shotgun (WGS) entry which is preliminary data.</text>
</comment>
<organism evidence="1 2">
    <name type="scientific">Dictyobacter aurantiacus</name>
    <dbReference type="NCBI Taxonomy" id="1936993"/>
    <lineage>
        <taxon>Bacteria</taxon>
        <taxon>Bacillati</taxon>
        <taxon>Chloroflexota</taxon>
        <taxon>Ktedonobacteria</taxon>
        <taxon>Ktedonobacterales</taxon>
        <taxon>Dictyobacteraceae</taxon>
        <taxon>Dictyobacter</taxon>
    </lineage>
</organism>
<sequence>MPKDDMHSTDYGEIELSQYDKQLLQRQSQLQTESQQVLADLKVIDLLSRVGRVRQTGSTTVGLMVWRDIDLQVYSPGLSAEQAFATMQPLLTHPYVTQVRYLHQSDHFKIEDLGERYFFMVMYQYNQIAEWKLDISFWIEPGIRPEPVQDELEQVLTAETRLLILRIKDAWYQLPAYRVTVASTDIYDAVLHHGVRTLDDFDHYLVQRGKPTRAEQHDEVHRD</sequence>
<dbReference type="AlphaFoldDB" id="A0A401ZSJ7"/>
<name>A0A401ZSJ7_9CHLR</name>
<dbReference type="Proteomes" id="UP000287224">
    <property type="component" value="Unassembled WGS sequence"/>
</dbReference>
<evidence type="ECO:0008006" key="3">
    <source>
        <dbReference type="Google" id="ProtNLM"/>
    </source>
</evidence>
<keyword evidence="2" id="KW-1185">Reference proteome</keyword>
<gene>
    <name evidence="1" type="ORF">KDAU_71620</name>
</gene>
<dbReference type="EMBL" id="BIFQ01000002">
    <property type="protein sequence ID" value="GCE09833.1"/>
    <property type="molecule type" value="Genomic_DNA"/>
</dbReference>
<protein>
    <recommendedName>
        <fullName evidence="3">Polymerase nucleotidyl transferase domain-containing protein</fullName>
    </recommendedName>
</protein>